<gene>
    <name evidence="1" type="ORF">N0B16_05985</name>
</gene>
<reference evidence="2" key="1">
    <citation type="submission" date="2023-07" db="EMBL/GenBank/DDBJ databases">
        <title>Chryseobacterium sp. GMJ5 Genome sequencing and assembly.</title>
        <authorList>
            <person name="Jung Y."/>
        </authorList>
    </citation>
    <scope>NUCLEOTIDE SEQUENCE [LARGE SCALE GENOMIC DNA]</scope>
    <source>
        <strain evidence="2">GMJ5</strain>
    </source>
</reference>
<dbReference type="Proteomes" id="UP001208114">
    <property type="component" value="Unassembled WGS sequence"/>
</dbReference>
<dbReference type="RefSeq" id="WP_262989820.1">
    <property type="nucleotide sequence ID" value="NZ_JAOTEN010000001.1"/>
</dbReference>
<keyword evidence="2" id="KW-1185">Reference proteome</keyword>
<protein>
    <submittedName>
        <fullName evidence="1">Uncharacterized protein</fullName>
    </submittedName>
</protein>
<sequence length="150" mass="17569">MKEFKIKSSLFSSMQLFDENGELVGELFFNLISGFKEKIKINQDVFKIKNVHFLGTDIEIVDQNDKLLIESDILQSILIYYGSSKEIYTYENAGWFNNKMSVFRKSELVITINKKGIFKTQYEIKVADGFKNYLVILTFLNFYIRILSND</sequence>
<dbReference type="EMBL" id="JAOTEN010000001">
    <property type="protein sequence ID" value="MCU7613981.1"/>
    <property type="molecule type" value="Genomic_DNA"/>
</dbReference>
<comment type="caution">
    <text evidence="1">The sequence shown here is derived from an EMBL/GenBank/DDBJ whole genome shotgun (WGS) entry which is preliminary data.</text>
</comment>
<name>A0ABT2VVF7_9FLAO</name>
<evidence type="ECO:0000313" key="2">
    <source>
        <dbReference type="Proteomes" id="UP001208114"/>
    </source>
</evidence>
<evidence type="ECO:0000313" key="1">
    <source>
        <dbReference type="EMBL" id="MCU7613981.1"/>
    </source>
</evidence>
<accession>A0ABT2VVF7</accession>
<organism evidence="1 2">
    <name type="scientific">Chryseobacterium gilvum</name>
    <dbReference type="NCBI Taxonomy" id="2976534"/>
    <lineage>
        <taxon>Bacteria</taxon>
        <taxon>Pseudomonadati</taxon>
        <taxon>Bacteroidota</taxon>
        <taxon>Flavobacteriia</taxon>
        <taxon>Flavobacteriales</taxon>
        <taxon>Weeksellaceae</taxon>
        <taxon>Chryseobacterium group</taxon>
        <taxon>Chryseobacterium</taxon>
    </lineage>
</organism>
<proteinExistence type="predicted"/>